<dbReference type="EMBL" id="CADEPM010000001">
    <property type="protein sequence ID" value="CAB3398087.1"/>
    <property type="molecule type" value="Genomic_DNA"/>
</dbReference>
<evidence type="ECO:0000256" key="1">
    <source>
        <dbReference type="SAM" id="SignalP"/>
    </source>
</evidence>
<evidence type="ECO:0000313" key="3">
    <source>
        <dbReference type="EMBL" id="CAB3398087.1"/>
    </source>
</evidence>
<evidence type="ECO:0000259" key="2">
    <source>
        <dbReference type="Pfam" id="PF04155"/>
    </source>
</evidence>
<dbReference type="Proteomes" id="UP000494206">
    <property type="component" value="Unassembled WGS sequence"/>
</dbReference>
<organism evidence="3 4">
    <name type="scientific">Caenorhabditis bovis</name>
    <dbReference type="NCBI Taxonomy" id="2654633"/>
    <lineage>
        <taxon>Eukaryota</taxon>
        <taxon>Metazoa</taxon>
        <taxon>Ecdysozoa</taxon>
        <taxon>Nematoda</taxon>
        <taxon>Chromadorea</taxon>
        <taxon>Rhabditida</taxon>
        <taxon>Rhabditina</taxon>
        <taxon>Rhabditomorpha</taxon>
        <taxon>Rhabditoidea</taxon>
        <taxon>Rhabditidae</taxon>
        <taxon>Peloderinae</taxon>
        <taxon>Caenorhabditis</taxon>
    </lineage>
</organism>
<feature type="domain" description="Ground-like" evidence="2">
    <location>
        <begin position="101"/>
        <end position="170"/>
    </location>
</feature>
<proteinExistence type="predicted"/>
<gene>
    <name evidence="3" type="ORF">CBOVIS_LOCUS1412</name>
</gene>
<keyword evidence="4" id="KW-1185">Reference proteome</keyword>
<evidence type="ECO:0000313" key="4">
    <source>
        <dbReference type="Proteomes" id="UP000494206"/>
    </source>
</evidence>
<dbReference type="PROSITE" id="PS51257">
    <property type="entry name" value="PROKAR_LIPOPROTEIN"/>
    <property type="match status" value="1"/>
</dbReference>
<comment type="caution">
    <text evidence="3">The sequence shown here is derived from an EMBL/GenBank/DDBJ whole genome shotgun (WGS) entry which is preliminary data.</text>
</comment>
<feature type="signal peptide" evidence="1">
    <location>
        <begin position="1"/>
        <end position="18"/>
    </location>
</feature>
<dbReference type="Pfam" id="PF04155">
    <property type="entry name" value="Ground-like"/>
    <property type="match status" value="1"/>
</dbReference>
<protein>
    <recommendedName>
        <fullName evidence="2">Ground-like domain-containing protein</fullName>
    </recommendedName>
</protein>
<dbReference type="OrthoDB" id="5812274at2759"/>
<sequence length="182" mass="20474">MMFRFVLIFLNLSPLYYQFLFPSSSSSSCGSCACPPAPICPAPQPCQPIVACPTQTCCNSCNSCKSKRAKREILSNATFVAEFDKIATRGREKRKTSTEANLCNSEELRTIIEQKIDRITAIAKRRIQDEAELKLNGRFNVICTRGDFSYLVSTELYCQHTVADVTCFVFKQLSDVVRMRLA</sequence>
<accession>A0A8S1EBT4</accession>
<feature type="chain" id="PRO_5035749549" description="Ground-like domain-containing protein" evidence="1">
    <location>
        <begin position="19"/>
        <end position="182"/>
    </location>
</feature>
<reference evidence="3 4" key="1">
    <citation type="submission" date="2020-04" db="EMBL/GenBank/DDBJ databases">
        <authorList>
            <person name="Laetsch R D."/>
            <person name="Stevens L."/>
            <person name="Kumar S."/>
            <person name="Blaxter L. M."/>
        </authorList>
    </citation>
    <scope>NUCLEOTIDE SEQUENCE [LARGE SCALE GENOMIC DNA]</scope>
</reference>
<dbReference type="AlphaFoldDB" id="A0A8S1EBT4"/>
<dbReference type="InterPro" id="IPR007284">
    <property type="entry name" value="Ground-like_dom"/>
</dbReference>
<keyword evidence="1" id="KW-0732">Signal</keyword>
<name>A0A8S1EBT4_9PELO</name>